<dbReference type="FunFam" id="3.30.430.20:FF:000002">
    <property type="entry name" value="Cysteine-rich receptor-like protein kinase 10"/>
    <property type="match status" value="1"/>
</dbReference>
<dbReference type="PANTHER" id="PTHR32411">
    <property type="entry name" value="CYSTEINE-RICH REPEAT SECRETORY PROTEIN 38-RELATED"/>
    <property type="match status" value="1"/>
</dbReference>
<proteinExistence type="inferred from homology"/>
<dbReference type="PROSITE" id="PS51473">
    <property type="entry name" value="GNK2"/>
    <property type="match status" value="2"/>
</dbReference>
<evidence type="ECO:0000256" key="5">
    <source>
        <dbReference type="ARBA" id="ARBA00038515"/>
    </source>
</evidence>
<evidence type="ECO:0000256" key="4">
    <source>
        <dbReference type="ARBA" id="ARBA00022737"/>
    </source>
</evidence>
<dbReference type="SUPFAM" id="SSF56112">
    <property type="entry name" value="Protein kinase-like (PK-like)"/>
    <property type="match status" value="1"/>
</dbReference>
<comment type="subcellular location">
    <subcellularLocation>
        <location evidence="1">Secreted</location>
    </subcellularLocation>
</comment>
<dbReference type="InterPro" id="IPR011009">
    <property type="entry name" value="Kinase-like_dom_sf"/>
</dbReference>
<dbReference type="Proteomes" id="UP001367508">
    <property type="component" value="Unassembled WGS sequence"/>
</dbReference>
<evidence type="ECO:0000256" key="2">
    <source>
        <dbReference type="ARBA" id="ARBA00022525"/>
    </source>
</evidence>
<evidence type="ECO:0000256" key="1">
    <source>
        <dbReference type="ARBA" id="ARBA00004613"/>
    </source>
</evidence>
<dbReference type="GO" id="GO:0005576">
    <property type="term" value="C:extracellular region"/>
    <property type="evidence" value="ECO:0007669"/>
    <property type="project" value="UniProtKB-SubCell"/>
</dbReference>
<dbReference type="CDD" id="cd23509">
    <property type="entry name" value="Gnk2-like"/>
    <property type="match status" value="2"/>
</dbReference>
<evidence type="ECO:0000256" key="6">
    <source>
        <dbReference type="SAM" id="MobiDB-lite"/>
    </source>
</evidence>
<dbReference type="Pfam" id="PF01657">
    <property type="entry name" value="Stress-antifung"/>
    <property type="match status" value="2"/>
</dbReference>
<evidence type="ECO:0000256" key="3">
    <source>
        <dbReference type="ARBA" id="ARBA00022729"/>
    </source>
</evidence>
<evidence type="ECO:0000313" key="9">
    <source>
        <dbReference type="Proteomes" id="UP001367508"/>
    </source>
</evidence>
<feature type="domain" description="Gnk2-homologous" evidence="7">
    <location>
        <begin position="119"/>
        <end position="225"/>
    </location>
</feature>
<dbReference type="AlphaFoldDB" id="A0AAN9K180"/>
<protein>
    <recommendedName>
        <fullName evidence="7">Gnk2-homologous domain-containing protein</fullName>
    </recommendedName>
</protein>
<feature type="region of interest" description="Disordered" evidence="6">
    <location>
        <begin position="233"/>
        <end position="265"/>
    </location>
</feature>
<keyword evidence="3" id="KW-0732">Signal</keyword>
<feature type="compositionally biased region" description="Polar residues" evidence="6">
    <location>
        <begin position="233"/>
        <end position="249"/>
    </location>
</feature>
<dbReference type="Gene3D" id="3.30.430.20">
    <property type="entry name" value="Gnk2 domain, C-X8-C-X2-C motif"/>
    <property type="match status" value="2"/>
</dbReference>
<comment type="caution">
    <text evidence="8">The sequence shown here is derived from an EMBL/GenBank/DDBJ whole genome shotgun (WGS) entry which is preliminary data.</text>
</comment>
<accession>A0AAN9K180</accession>
<comment type="similarity">
    <text evidence="5">Belongs to the cysteine-rich repeat secretory protein family.</text>
</comment>
<keyword evidence="2" id="KW-0964">Secreted</keyword>
<dbReference type="InterPro" id="IPR050581">
    <property type="entry name" value="CRR_secretory_protein"/>
</dbReference>
<dbReference type="Gene3D" id="3.30.200.20">
    <property type="entry name" value="Phosphorylase Kinase, domain 1"/>
    <property type="match status" value="1"/>
</dbReference>
<evidence type="ECO:0000259" key="7">
    <source>
        <dbReference type="PROSITE" id="PS51473"/>
    </source>
</evidence>
<reference evidence="8 9" key="1">
    <citation type="submission" date="2024-01" db="EMBL/GenBank/DDBJ databases">
        <title>The genomes of 5 underutilized Papilionoideae crops provide insights into root nodulation and disease resistanc.</title>
        <authorList>
            <person name="Jiang F."/>
        </authorList>
    </citation>
    <scope>NUCLEOTIDE SEQUENCE [LARGE SCALE GENOMIC DNA]</scope>
    <source>
        <strain evidence="8">LVBAO_FW01</strain>
        <tissue evidence="8">Leaves</tissue>
    </source>
</reference>
<keyword evidence="4" id="KW-0677">Repeat</keyword>
<gene>
    <name evidence="8" type="ORF">VNO77_41738</name>
</gene>
<evidence type="ECO:0000313" key="8">
    <source>
        <dbReference type="EMBL" id="KAK7308141.1"/>
    </source>
</evidence>
<dbReference type="PANTHER" id="PTHR32411:SF43">
    <property type="entry name" value="CYSTEINE-RICH REPEAT SECRETORY PROTEIN 38"/>
    <property type="match status" value="1"/>
</dbReference>
<dbReference type="InterPro" id="IPR038408">
    <property type="entry name" value="GNK2_sf"/>
</dbReference>
<sequence length="416" mass="46046">MTSSAAYVAFADPPYENCSKSSHVNDSSFETTLISLLSFFSANSSIQKSYYTSYGSGPSRVYGMYMCLDYVSNESCQKCITTASEDICILCPHAKEAIVWEEVCQLRYSNNNFMGMLDVTGNLGLCNEQNLTEPEKFQSAVNQILRSLTEVVSLNVSANKHATGEVPFEDKAIYALVQCSTDLSVNDCRKCLQSAIKDIPDCCYASIGARVLGRSCYLRYEFYPFYLGETGTRGSTTGNNEGTSKNGKGNNPIKRQNFGKQGETSFDHQKFRGRGDKLSGDFSCIDLGSLRVATKNFSDLNKLGQGGFGPVYKAWHLWNERKGLELKDPLLSGSCPEDQFLTYMNIGLLCVQEDAYDRPTMSSVILMLKNDQSITLGQPEQPPFSAGRFSANNDHDKPYGEDCSVNFLTMSEILPQ</sequence>
<keyword evidence="9" id="KW-1185">Reference proteome</keyword>
<organism evidence="8 9">
    <name type="scientific">Canavalia gladiata</name>
    <name type="common">Sword bean</name>
    <name type="synonym">Dolichos gladiatus</name>
    <dbReference type="NCBI Taxonomy" id="3824"/>
    <lineage>
        <taxon>Eukaryota</taxon>
        <taxon>Viridiplantae</taxon>
        <taxon>Streptophyta</taxon>
        <taxon>Embryophyta</taxon>
        <taxon>Tracheophyta</taxon>
        <taxon>Spermatophyta</taxon>
        <taxon>Magnoliopsida</taxon>
        <taxon>eudicotyledons</taxon>
        <taxon>Gunneridae</taxon>
        <taxon>Pentapetalae</taxon>
        <taxon>rosids</taxon>
        <taxon>fabids</taxon>
        <taxon>Fabales</taxon>
        <taxon>Fabaceae</taxon>
        <taxon>Papilionoideae</taxon>
        <taxon>50 kb inversion clade</taxon>
        <taxon>NPAAA clade</taxon>
        <taxon>indigoferoid/millettioid clade</taxon>
        <taxon>Phaseoleae</taxon>
        <taxon>Canavalia</taxon>
    </lineage>
</organism>
<dbReference type="EMBL" id="JAYMYQ010000010">
    <property type="protein sequence ID" value="KAK7308141.1"/>
    <property type="molecule type" value="Genomic_DNA"/>
</dbReference>
<dbReference type="InterPro" id="IPR002902">
    <property type="entry name" value="GNK2"/>
</dbReference>
<name>A0AAN9K180_CANGL</name>
<feature type="domain" description="Gnk2-homologous" evidence="7">
    <location>
        <begin position="11"/>
        <end position="113"/>
    </location>
</feature>